<organism evidence="2 3">
    <name type="scientific">Eumeta variegata</name>
    <name type="common">Bagworm moth</name>
    <name type="synonym">Eumeta japonica</name>
    <dbReference type="NCBI Taxonomy" id="151549"/>
    <lineage>
        <taxon>Eukaryota</taxon>
        <taxon>Metazoa</taxon>
        <taxon>Ecdysozoa</taxon>
        <taxon>Arthropoda</taxon>
        <taxon>Hexapoda</taxon>
        <taxon>Insecta</taxon>
        <taxon>Pterygota</taxon>
        <taxon>Neoptera</taxon>
        <taxon>Endopterygota</taxon>
        <taxon>Lepidoptera</taxon>
        <taxon>Glossata</taxon>
        <taxon>Ditrysia</taxon>
        <taxon>Tineoidea</taxon>
        <taxon>Psychidae</taxon>
        <taxon>Oiketicinae</taxon>
        <taxon>Eumeta</taxon>
    </lineage>
</organism>
<keyword evidence="3" id="KW-1185">Reference proteome</keyword>
<proteinExistence type="predicted"/>
<feature type="region of interest" description="Disordered" evidence="1">
    <location>
        <begin position="44"/>
        <end position="87"/>
    </location>
</feature>
<gene>
    <name evidence="2" type="ORF">EVAR_24462_1</name>
</gene>
<dbReference type="AlphaFoldDB" id="A0A4C1WUQ7"/>
<reference evidence="2 3" key="1">
    <citation type="journal article" date="2019" name="Commun. Biol.">
        <title>The bagworm genome reveals a unique fibroin gene that provides high tensile strength.</title>
        <authorList>
            <person name="Kono N."/>
            <person name="Nakamura H."/>
            <person name="Ohtoshi R."/>
            <person name="Tomita M."/>
            <person name="Numata K."/>
            <person name="Arakawa K."/>
        </authorList>
    </citation>
    <scope>NUCLEOTIDE SEQUENCE [LARGE SCALE GENOMIC DNA]</scope>
</reference>
<name>A0A4C1WUQ7_EUMVA</name>
<dbReference type="EMBL" id="BGZK01000664">
    <property type="protein sequence ID" value="GBP55266.1"/>
    <property type="molecule type" value="Genomic_DNA"/>
</dbReference>
<evidence type="ECO:0000256" key="1">
    <source>
        <dbReference type="SAM" id="MobiDB-lite"/>
    </source>
</evidence>
<evidence type="ECO:0000313" key="2">
    <source>
        <dbReference type="EMBL" id="GBP55266.1"/>
    </source>
</evidence>
<evidence type="ECO:0000313" key="3">
    <source>
        <dbReference type="Proteomes" id="UP000299102"/>
    </source>
</evidence>
<protein>
    <submittedName>
        <fullName evidence="2">Uncharacterized protein</fullName>
    </submittedName>
</protein>
<feature type="compositionally biased region" description="Basic and acidic residues" evidence="1">
    <location>
        <begin position="75"/>
        <end position="87"/>
    </location>
</feature>
<accession>A0A4C1WUQ7</accession>
<comment type="caution">
    <text evidence="2">The sequence shown here is derived from an EMBL/GenBank/DDBJ whole genome shotgun (WGS) entry which is preliminary data.</text>
</comment>
<dbReference type="Proteomes" id="UP000299102">
    <property type="component" value="Unassembled WGS sequence"/>
</dbReference>
<sequence>MAEYLRSKSFVGNLERTTRRYFSSFLLYLIINSQKQRIAIVLNKRQGPGTRPATPLLTGSTPHDGRTAEGAATRASDRSQEKTNLDGSRKSFYFKRTGVNDSGDGAVWDEGAFYRRKRS</sequence>